<feature type="transmembrane region" description="Helical" evidence="5">
    <location>
        <begin position="72"/>
        <end position="93"/>
    </location>
</feature>
<evidence type="ECO:0000256" key="1">
    <source>
        <dbReference type="ARBA" id="ARBA00022723"/>
    </source>
</evidence>
<organism evidence="7 8">
    <name type="scientific">Caenorhabditis nigoni</name>
    <dbReference type="NCBI Taxonomy" id="1611254"/>
    <lineage>
        <taxon>Eukaryota</taxon>
        <taxon>Metazoa</taxon>
        <taxon>Ecdysozoa</taxon>
        <taxon>Nematoda</taxon>
        <taxon>Chromadorea</taxon>
        <taxon>Rhabditida</taxon>
        <taxon>Rhabditina</taxon>
        <taxon>Rhabditomorpha</taxon>
        <taxon>Rhabditoidea</taxon>
        <taxon>Rhabditidae</taxon>
        <taxon>Peloderinae</taxon>
        <taxon>Caenorhabditis</taxon>
    </lineage>
</organism>
<dbReference type="OrthoDB" id="5820913at2759"/>
<keyword evidence="5" id="KW-0472">Membrane</keyword>
<dbReference type="InterPro" id="IPR052667">
    <property type="entry name" value="E3_ubiquitin-ligase_RING"/>
</dbReference>
<dbReference type="GO" id="GO:0008270">
    <property type="term" value="F:zinc ion binding"/>
    <property type="evidence" value="ECO:0007669"/>
    <property type="project" value="UniProtKB-KW"/>
</dbReference>
<name>A0A2G5UMI9_9PELO</name>
<proteinExistence type="predicted"/>
<dbReference type="SMART" id="SM00184">
    <property type="entry name" value="RING"/>
    <property type="match status" value="1"/>
</dbReference>
<evidence type="ECO:0000256" key="4">
    <source>
        <dbReference type="PROSITE-ProRule" id="PRU00175"/>
    </source>
</evidence>
<evidence type="ECO:0000313" key="8">
    <source>
        <dbReference type="Proteomes" id="UP000230233"/>
    </source>
</evidence>
<keyword evidence="5" id="KW-0812">Transmembrane</keyword>
<keyword evidence="1" id="KW-0479">Metal-binding</keyword>
<accession>A0A2G5UMI9</accession>
<dbReference type="Gene3D" id="3.30.40.10">
    <property type="entry name" value="Zinc/RING finger domain, C3HC4 (zinc finger)"/>
    <property type="match status" value="1"/>
</dbReference>
<keyword evidence="5" id="KW-1133">Transmembrane helix</keyword>
<keyword evidence="2 4" id="KW-0863">Zinc-finger</keyword>
<dbReference type="InterPro" id="IPR001841">
    <property type="entry name" value="Znf_RING"/>
</dbReference>
<dbReference type="SUPFAM" id="SSF57850">
    <property type="entry name" value="RING/U-box"/>
    <property type="match status" value="1"/>
</dbReference>
<dbReference type="AlphaFoldDB" id="A0A2G5UMI9"/>
<feature type="transmembrane region" description="Helical" evidence="5">
    <location>
        <begin position="12"/>
        <end position="34"/>
    </location>
</feature>
<feature type="transmembrane region" description="Helical" evidence="5">
    <location>
        <begin position="99"/>
        <end position="118"/>
    </location>
</feature>
<keyword evidence="8" id="KW-1185">Reference proteome</keyword>
<dbReference type="InterPro" id="IPR017907">
    <property type="entry name" value="Znf_RING_CS"/>
</dbReference>
<evidence type="ECO:0000256" key="3">
    <source>
        <dbReference type="ARBA" id="ARBA00022833"/>
    </source>
</evidence>
<evidence type="ECO:0000313" key="7">
    <source>
        <dbReference type="EMBL" id="PIC40805.1"/>
    </source>
</evidence>
<dbReference type="PROSITE" id="PS00518">
    <property type="entry name" value="ZF_RING_1"/>
    <property type="match status" value="1"/>
</dbReference>
<feature type="domain" description="RING-type" evidence="6">
    <location>
        <begin position="232"/>
        <end position="275"/>
    </location>
</feature>
<keyword evidence="3" id="KW-0862">Zinc</keyword>
<evidence type="ECO:0000259" key="6">
    <source>
        <dbReference type="PROSITE" id="PS50089"/>
    </source>
</evidence>
<dbReference type="Proteomes" id="UP000230233">
    <property type="component" value="Chromosome III"/>
</dbReference>
<feature type="transmembrane region" description="Helical" evidence="5">
    <location>
        <begin position="40"/>
        <end position="60"/>
    </location>
</feature>
<feature type="transmembrane region" description="Helical" evidence="5">
    <location>
        <begin position="163"/>
        <end position="186"/>
    </location>
</feature>
<gene>
    <name evidence="7" type="primary">Cnig_chr_III.g8428</name>
    <name evidence="7" type="ORF">B9Z55_008428</name>
</gene>
<dbReference type="EMBL" id="PDUG01000003">
    <property type="protein sequence ID" value="PIC40805.1"/>
    <property type="molecule type" value="Genomic_DNA"/>
</dbReference>
<reference evidence="8" key="1">
    <citation type="submission" date="2017-10" db="EMBL/GenBank/DDBJ databases">
        <title>Rapid genome shrinkage in a self-fertile nematode reveals novel sperm competition proteins.</title>
        <authorList>
            <person name="Yin D."/>
            <person name="Schwarz E.M."/>
            <person name="Thomas C.G."/>
            <person name="Felde R.L."/>
            <person name="Korf I.F."/>
            <person name="Cutter A.D."/>
            <person name="Schartner C.M."/>
            <person name="Ralston E.J."/>
            <person name="Meyer B.J."/>
            <person name="Haag E.S."/>
        </authorList>
    </citation>
    <scope>NUCLEOTIDE SEQUENCE [LARGE SCALE GENOMIC DNA]</scope>
    <source>
        <strain evidence="8">JU1422</strain>
    </source>
</reference>
<dbReference type="STRING" id="1611254.A0A2G5UMI9"/>
<evidence type="ECO:0000256" key="5">
    <source>
        <dbReference type="SAM" id="Phobius"/>
    </source>
</evidence>
<dbReference type="Pfam" id="PF14634">
    <property type="entry name" value="zf-RING_5"/>
    <property type="match status" value="1"/>
</dbReference>
<evidence type="ECO:0000256" key="2">
    <source>
        <dbReference type="ARBA" id="ARBA00022771"/>
    </source>
</evidence>
<comment type="caution">
    <text evidence="7">The sequence shown here is derived from an EMBL/GenBank/DDBJ whole genome shotgun (WGS) entry which is preliminary data.</text>
</comment>
<sequence>MIAPPFLTNYVQLANLAITIIASIVAYILTPIYYGHDYFLRLNIYLLGASILVGLCIWSYNCVFSDEMSKKGLIISFGLIFICGIIAKVWIFLRPDADLLDLFYIFFTFNAIFALLYFSVHKHIGKYEMKYRGRRGIIFFGILVNVLALVLGITKGLEYDKKFGVIFFQSYYSFFTATLLDLLVGIRGGLQDYQPRHRQLPQGDDQRPATVTPTIVRPSIVLPISHPNYSGCPICIERFSESEIPRILKCGHTVCQQCATNLKGDTNKIQCPTCRQETIVEGSIESLPKNFAVLDIQQEN</sequence>
<feature type="transmembrane region" description="Helical" evidence="5">
    <location>
        <begin position="138"/>
        <end position="157"/>
    </location>
</feature>
<dbReference type="PANTHER" id="PTHR47156:SF10">
    <property type="entry name" value="E3 UBIQUITIN-PROTEIN LIGASE TRIM-21-RELATED"/>
    <property type="match status" value="1"/>
</dbReference>
<dbReference type="InterPro" id="IPR013083">
    <property type="entry name" value="Znf_RING/FYVE/PHD"/>
</dbReference>
<dbReference type="PANTHER" id="PTHR47156">
    <property type="entry name" value="PROTEIN CBG20824"/>
    <property type="match status" value="1"/>
</dbReference>
<protein>
    <recommendedName>
        <fullName evidence="6">RING-type domain-containing protein</fullName>
    </recommendedName>
</protein>
<dbReference type="PROSITE" id="PS50089">
    <property type="entry name" value="ZF_RING_2"/>
    <property type="match status" value="1"/>
</dbReference>